<dbReference type="RefSeq" id="WP_079719518.1">
    <property type="nucleotide sequence ID" value="NZ_FUYY01000001.1"/>
</dbReference>
<dbReference type="Gene3D" id="3.90.220.20">
    <property type="entry name" value="DNA methylase specificity domains"/>
    <property type="match status" value="2"/>
</dbReference>
<gene>
    <name evidence="5" type="ORF">SAMN05660776_0921</name>
</gene>
<feature type="domain" description="Type I restriction modification DNA specificity" evidence="4">
    <location>
        <begin position="199"/>
        <end position="381"/>
    </location>
</feature>
<dbReference type="InterPro" id="IPR000055">
    <property type="entry name" value="Restrct_endonuc_typeI_TRD"/>
</dbReference>
<dbReference type="OrthoDB" id="9816225at2"/>
<dbReference type="GO" id="GO:0003677">
    <property type="term" value="F:DNA binding"/>
    <property type="evidence" value="ECO:0007669"/>
    <property type="project" value="UniProtKB-KW"/>
</dbReference>
<evidence type="ECO:0000313" key="6">
    <source>
        <dbReference type="Proteomes" id="UP000190230"/>
    </source>
</evidence>
<dbReference type="InterPro" id="IPR044946">
    <property type="entry name" value="Restrct_endonuc_typeI_TRD_sf"/>
</dbReference>
<keyword evidence="6" id="KW-1185">Reference proteome</keyword>
<feature type="domain" description="Type I restriction modification DNA specificity" evidence="4">
    <location>
        <begin position="6"/>
        <end position="170"/>
    </location>
</feature>
<dbReference type="AlphaFoldDB" id="A0A1T5AXK9"/>
<evidence type="ECO:0000313" key="5">
    <source>
        <dbReference type="EMBL" id="SKB39373.1"/>
    </source>
</evidence>
<name>A0A1T5AXK9_9FLAO</name>
<evidence type="ECO:0000256" key="1">
    <source>
        <dbReference type="ARBA" id="ARBA00010923"/>
    </source>
</evidence>
<protein>
    <submittedName>
        <fullName evidence="5">Type I restriction enzyme, S subunit</fullName>
    </submittedName>
</protein>
<dbReference type="PANTHER" id="PTHR43140:SF1">
    <property type="entry name" value="TYPE I RESTRICTION ENZYME ECOKI SPECIFICITY SUBUNIT"/>
    <property type="match status" value="1"/>
</dbReference>
<evidence type="ECO:0000256" key="2">
    <source>
        <dbReference type="ARBA" id="ARBA00022747"/>
    </source>
</evidence>
<dbReference type="PANTHER" id="PTHR43140">
    <property type="entry name" value="TYPE-1 RESTRICTION ENZYME ECOKI SPECIFICITY PROTEIN"/>
    <property type="match status" value="1"/>
</dbReference>
<comment type="similarity">
    <text evidence="1">Belongs to the type-I restriction system S methylase family.</text>
</comment>
<reference evidence="6" key="1">
    <citation type="submission" date="2017-02" db="EMBL/GenBank/DDBJ databases">
        <authorList>
            <person name="Varghese N."/>
            <person name="Submissions S."/>
        </authorList>
    </citation>
    <scope>NUCLEOTIDE SEQUENCE [LARGE SCALE GENOMIC DNA]</scope>
    <source>
        <strain evidence="6">DSM 23405</strain>
    </source>
</reference>
<dbReference type="SUPFAM" id="SSF116734">
    <property type="entry name" value="DNA methylase specificity domain"/>
    <property type="match status" value="2"/>
</dbReference>
<dbReference type="STRING" id="241145.SAMN05660776_0921"/>
<evidence type="ECO:0000256" key="3">
    <source>
        <dbReference type="ARBA" id="ARBA00023125"/>
    </source>
</evidence>
<dbReference type="Pfam" id="PF01420">
    <property type="entry name" value="Methylase_S"/>
    <property type="match status" value="2"/>
</dbReference>
<sequence length="463" mass="52968">MKEELPDNWTKVNLENVVEIYDNRRKPISAKERSKRLGDIPYYGATGIAGYIDDYIFDEELVLLGEDGAPFLERNKNVAYLIKGKSWVNNHAHVLKGRDGIVSNKIVLYFLNQFNYNGYVGGTTRLKLNQKNLKIIPFPLSPLAEQERIVAKLDNLFTKLDKIKASLAKIPELLQNFRQQVLTQAVTGKLTEEWRKGSSKWNKATIKELSQKIFDGPFGSKLKTADYTPSGVQVVRLENIKRLSFDTTKQSFISKEKYEELKGNTLKKGDIIFASFVGDEIRATLLPELSTPAINKADCFCIRLDQEKIDKHFCLYVLLSNEGKDQIIELAHGITRPRINLTQLRSINIPLPSLKEQQEIVNRVENLFNKADKIQKKYEVLKTNIEQLPRAILHKAFKGELVPQLESDGDAKDLLREIEGLKAESLLKKASGRRKAIKDFGKDYTLEQERQLKVAEEKETYKK</sequence>
<accession>A0A1T5AXK9</accession>
<dbReference type="Proteomes" id="UP000190230">
    <property type="component" value="Unassembled WGS sequence"/>
</dbReference>
<keyword evidence="2" id="KW-0680">Restriction system</keyword>
<proteinExistence type="inferred from homology"/>
<evidence type="ECO:0000259" key="4">
    <source>
        <dbReference type="Pfam" id="PF01420"/>
    </source>
</evidence>
<dbReference type="GO" id="GO:0009307">
    <property type="term" value="P:DNA restriction-modification system"/>
    <property type="evidence" value="ECO:0007669"/>
    <property type="project" value="UniProtKB-KW"/>
</dbReference>
<dbReference type="EMBL" id="FUYY01000001">
    <property type="protein sequence ID" value="SKB39373.1"/>
    <property type="molecule type" value="Genomic_DNA"/>
</dbReference>
<organism evidence="5 6">
    <name type="scientific">Salegentibacter holothuriorum</name>
    <dbReference type="NCBI Taxonomy" id="241145"/>
    <lineage>
        <taxon>Bacteria</taxon>
        <taxon>Pseudomonadati</taxon>
        <taxon>Bacteroidota</taxon>
        <taxon>Flavobacteriia</taxon>
        <taxon>Flavobacteriales</taxon>
        <taxon>Flavobacteriaceae</taxon>
        <taxon>Salegentibacter</taxon>
    </lineage>
</organism>
<dbReference type="InterPro" id="IPR051212">
    <property type="entry name" value="Type-I_RE_S_subunit"/>
</dbReference>
<keyword evidence="3" id="KW-0238">DNA-binding</keyword>
<dbReference type="CDD" id="cd17262">
    <property type="entry name" value="RMtype1_S_Aco12261I-TRD2-CR2"/>
    <property type="match status" value="1"/>
</dbReference>